<dbReference type="EMBL" id="SEKV01000195">
    <property type="protein sequence ID" value="TFY61746.1"/>
    <property type="molecule type" value="Genomic_DNA"/>
</dbReference>
<organism evidence="2 3">
    <name type="scientific">Rhodofomes roseus</name>
    <dbReference type="NCBI Taxonomy" id="34475"/>
    <lineage>
        <taxon>Eukaryota</taxon>
        <taxon>Fungi</taxon>
        <taxon>Dikarya</taxon>
        <taxon>Basidiomycota</taxon>
        <taxon>Agaricomycotina</taxon>
        <taxon>Agaricomycetes</taxon>
        <taxon>Polyporales</taxon>
        <taxon>Rhodofomes</taxon>
    </lineage>
</organism>
<dbReference type="AlphaFoldDB" id="A0A4Y9YGR2"/>
<keyword evidence="1" id="KW-1133">Transmembrane helix</keyword>
<evidence type="ECO:0000313" key="3">
    <source>
        <dbReference type="Proteomes" id="UP000298390"/>
    </source>
</evidence>
<comment type="caution">
    <text evidence="2">The sequence shown here is derived from an EMBL/GenBank/DDBJ whole genome shotgun (WGS) entry which is preliminary data.</text>
</comment>
<evidence type="ECO:0000313" key="2">
    <source>
        <dbReference type="EMBL" id="TFY61746.1"/>
    </source>
</evidence>
<reference evidence="2 3" key="1">
    <citation type="submission" date="2019-01" db="EMBL/GenBank/DDBJ databases">
        <title>Genome sequencing of the rare red list fungi Fomitopsis rosea.</title>
        <authorList>
            <person name="Buettner E."/>
            <person name="Kellner H."/>
        </authorList>
    </citation>
    <scope>NUCLEOTIDE SEQUENCE [LARGE SCALE GENOMIC DNA]</scope>
    <source>
        <strain evidence="2 3">DSM 105464</strain>
    </source>
</reference>
<protein>
    <submittedName>
        <fullName evidence="2">Uncharacterized protein</fullName>
    </submittedName>
</protein>
<dbReference type="CDD" id="cd11296">
    <property type="entry name" value="O-FucT_like"/>
    <property type="match status" value="1"/>
</dbReference>
<evidence type="ECO:0000256" key="1">
    <source>
        <dbReference type="SAM" id="Phobius"/>
    </source>
</evidence>
<dbReference type="Gene3D" id="3.40.50.11350">
    <property type="match status" value="1"/>
</dbReference>
<dbReference type="Proteomes" id="UP000298390">
    <property type="component" value="Unassembled WGS sequence"/>
</dbReference>
<proteinExistence type="predicted"/>
<sequence length="508" mass="57898">MSDLLQRLRPIHHDPKYDLPLAKTRLARWRKTTSWLRNPIRIALVGLAVVGSFLLVKRFEQDSRKTGRLVEKVLDVLVPEPGPRAPLYERFREHELELSERTGDPPEAKYLFFANNVHGAGWGNVMQELLLHAYTAYRVNRTFVWYDHGWNTDGTKYTFYNGKRIPSRIPLSALLQGPLVGAQPRTSEPSAIHPFGVSEDYFNIICPERARRKISATEIFALIGHEPTVESLVAKMMEAVGAMPDKCVEVMKPKTFFDVDVFGDGRRLLDDWPAYSKSPILQEFFWSPLVELAFDTNRETFSSTSPTTSLLSSLPLYPYADMSPSAQRYTPLPGLLALHVRRGDFVEHCVKLAKWGSSYVGFNSFPELPDRFEYPPESTSEQRIALYRPHCYVEVADIIRRVQEVREAERATGRDELRDVYLMTNAPEEWITEVKLALNAMPGVAWRSISSSRDLVVNREQQYVKQAVDMLIGQRAQVFMGNGFSSLSGAVTMFRMANGISPDQCRLF</sequence>
<feature type="transmembrane region" description="Helical" evidence="1">
    <location>
        <begin position="39"/>
        <end position="56"/>
    </location>
</feature>
<gene>
    <name evidence="2" type="ORF">EVJ58_g4319</name>
</gene>
<accession>A0A4Y9YGR2</accession>
<keyword evidence="1" id="KW-0812">Transmembrane</keyword>
<dbReference type="STRING" id="34475.A0A4Y9YGR2"/>
<name>A0A4Y9YGR2_9APHY</name>
<keyword evidence="1" id="KW-0472">Membrane</keyword>